<evidence type="ECO:0000313" key="2">
    <source>
        <dbReference type="Proteomes" id="UP000062963"/>
    </source>
</evidence>
<gene>
    <name evidence="1" type="ORF">SKUN_00896</name>
</gene>
<reference evidence="1 2" key="1">
    <citation type="journal article" date="2015" name="Genome Announc.">
        <title>Complete Genome Sequence of Spiroplasma kunkelii Strain CR2-3x, Causal Agent of Corn Stunt Disease in Zea mays L.</title>
        <authorList>
            <person name="Davis R.E."/>
            <person name="Shao J."/>
            <person name="Dally E.L."/>
            <person name="Zhao Y."/>
            <person name="Gasparich G.E."/>
            <person name="Gaynor B.J."/>
            <person name="Athey J.C."/>
            <person name="Harrison N.A."/>
            <person name="Donofrio N."/>
        </authorList>
    </citation>
    <scope>NUCLEOTIDE SEQUENCE [LARGE SCALE GENOMIC DNA]</scope>
    <source>
        <strain evidence="1 2">CR2-3x</strain>
    </source>
</reference>
<keyword evidence="2" id="KW-1185">Reference proteome</keyword>
<dbReference type="PATRIC" id="fig|273035.7.peg.1096"/>
<dbReference type="RefSeq" id="WP_158500771.1">
    <property type="nucleotide sequence ID" value="NZ_CP010899.1"/>
</dbReference>
<dbReference type="Proteomes" id="UP000062963">
    <property type="component" value="Chromosome"/>
</dbReference>
<accession>A0A0K2JGT1</accession>
<proteinExistence type="predicted"/>
<dbReference type="KEGG" id="skn:SKUN_00896"/>
<evidence type="ECO:0000313" key="1">
    <source>
        <dbReference type="EMBL" id="ALA97785.1"/>
    </source>
</evidence>
<dbReference type="AlphaFoldDB" id="A0A0K2JGT1"/>
<dbReference type="EMBL" id="CP010899">
    <property type="protein sequence ID" value="ALA97785.1"/>
    <property type="molecule type" value="Genomic_DNA"/>
</dbReference>
<sequence>MPSNLIREKINQQYTEKIAINKNISKIKAKNKVKKELELNIINLINEFES</sequence>
<dbReference type="STRING" id="273035.SKUN_00896"/>
<protein>
    <submittedName>
        <fullName evidence="1">Uncharacterized protein</fullName>
    </submittedName>
</protein>
<organism evidence="1 2">
    <name type="scientific">Spiroplasma kunkelii CR2-3x</name>
    <dbReference type="NCBI Taxonomy" id="273035"/>
    <lineage>
        <taxon>Bacteria</taxon>
        <taxon>Bacillati</taxon>
        <taxon>Mycoplasmatota</taxon>
        <taxon>Mollicutes</taxon>
        <taxon>Entomoplasmatales</taxon>
        <taxon>Spiroplasmataceae</taxon>
        <taxon>Spiroplasma</taxon>
    </lineage>
</organism>
<name>A0A0K2JGT1_SPIKU</name>